<dbReference type="PANTHER" id="PTHR30005">
    <property type="entry name" value="EXOPOLYPHOSPHATASE"/>
    <property type="match status" value="1"/>
</dbReference>
<feature type="domain" description="Ppx/GppA phosphatase N-terminal" evidence="3">
    <location>
        <begin position="28"/>
        <end position="299"/>
    </location>
</feature>
<evidence type="ECO:0000259" key="3">
    <source>
        <dbReference type="Pfam" id="PF02541"/>
    </source>
</evidence>
<evidence type="ECO:0000256" key="2">
    <source>
        <dbReference type="SAM" id="MobiDB-lite"/>
    </source>
</evidence>
<dbReference type="AlphaFoldDB" id="A0A947GHM2"/>
<dbReference type="EMBL" id="JAHHQF010000082">
    <property type="protein sequence ID" value="MBT9283238.1"/>
    <property type="molecule type" value="Genomic_DNA"/>
</dbReference>
<proteinExistence type="inferred from homology"/>
<accession>A0A947GHM2</accession>
<dbReference type="SUPFAM" id="SSF53067">
    <property type="entry name" value="Actin-like ATPase domain"/>
    <property type="match status" value="2"/>
</dbReference>
<dbReference type="Pfam" id="PF02541">
    <property type="entry name" value="Ppx-GppA"/>
    <property type="match status" value="1"/>
</dbReference>
<gene>
    <name evidence="5" type="ORF">KM312_11460</name>
</gene>
<dbReference type="InterPro" id="IPR050273">
    <property type="entry name" value="GppA/Ppx_hydrolase"/>
</dbReference>
<organism evidence="5 6">
    <name type="scientific">Hydrogenibacillus schlegelii</name>
    <name type="common">Bacillus schlegelii</name>
    <dbReference type="NCBI Taxonomy" id="1484"/>
    <lineage>
        <taxon>Bacteria</taxon>
        <taxon>Bacillati</taxon>
        <taxon>Bacillota</taxon>
        <taxon>Bacilli</taxon>
        <taxon>Bacillales</taxon>
        <taxon>Bacillales Family X. Incertae Sedis</taxon>
        <taxon>Hydrogenibacillus</taxon>
    </lineage>
</organism>
<dbReference type="PANTHER" id="PTHR30005:SF0">
    <property type="entry name" value="RETROGRADE REGULATION PROTEIN 2"/>
    <property type="match status" value="1"/>
</dbReference>
<feature type="compositionally biased region" description="Basic and acidic residues" evidence="2">
    <location>
        <begin position="307"/>
        <end position="363"/>
    </location>
</feature>
<evidence type="ECO:0000313" key="6">
    <source>
        <dbReference type="Proteomes" id="UP000748108"/>
    </source>
</evidence>
<feature type="domain" description="Ppx/GppA phosphatase C-terminal" evidence="4">
    <location>
        <begin position="371"/>
        <end position="510"/>
    </location>
</feature>
<reference evidence="5" key="1">
    <citation type="journal article" date="2021" name="Microbiology">
        <title>Metagenomic Analysis of the Microbial Community in the Underground Coal Fire Area (Kemerovo Region, Russia) Revealed Predominance of Thermophilic Members of the Phyla Deinococcus-thermus, Aquificae, and Firmicutes.</title>
        <authorList>
            <person name="Kadnikov V."/>
            <person name="Mardanov A.V."/>
            <person name="Beletsky A.V."/>
            <person name="Karnachuk O.V."/>
            <person name="Ravin N.V."/>
        </authorList>
    </citation>
    <scope>NUCLEOTIDE SEQUENCE</scope>
    <source>
        <strain evidence="5">RBS10-49</strain>
    </source>
</reference>
<dbReference type="Gene3D" id="1.10.3210.10">
    <property type="entry name" value="Hypothetical protein af1432"/>
    <property type="match status" value="1"/>
</dbReference>
<dbReference type="InterPro" id="IPR003695">
    <property type="entry name" value="Ppx_GppA_N"/>
</dbReference>
<feature type="region of interest" description="Disordered" evidence="2">
    <location>
        <begin position="307"/>
        <end position="369"/>
    </location>
</feature>
<dbReference type="CDD" id="cd24052">
    <property type="entry name" value="ASKHA_NBD_HpPPX-GppA-like"/>
    <property type="match status" value="1"/>
</dbReference>
<sequence>MRRAVIDLGSNSVRIVVYQLGPHGIQREIDNLKQTVRLADRLDADGRLKEDGVLRTIRVVWQFVQLARLHGVSREAIIGAATYVFRAAKNGAEALRRIEAETGVRFRLLSGEEEAYYGYLAVVHTLPVRSGATVDIGGGSTEMTLFEDGAFVAATSLPYGAVSVTRALKRDPPADKDVRRVREMLFAALAGVPWIRRARGALVGIGGTVRAIAKIHQAQSQYPLRLLHGYAIPASDVGWMFERLRRLSPAERTNVEGLSRERADIIVGGALLLTAIVEAAECTALIVSDKGLRDGLLLADHVAKKTGDERMKGAEPAGEDREAAREIEGGGKEGRSRKNLETERRETGRREAERRGSESRGSDSGDPLFASAENMIDQLGLNRRHAHHTRRLIEEMLIGLEALGLYREPPERRRLLRAAALLHDAGQVVNIYDASGHAFYVIAHGPLYGVTHRERLLIALVASYKSPKHMRALMQPYAALIDEDDEAWVRLGGALLRLARVLDRAQAGEVEDIAVCASGPQSDAVKEVVFVVRTGRPPLFVVEEAEEWVKKIGKRLGIAARLAVEVARPSEDALSSVDGR</sequence>
<dbReference type="Proteomes" id="UP000748108">
    <property type="component" value="Unassembled WGS sequence"/>
</dbReference>
<name>A0A947GHM2_HYDSH</name>
<protein>
    <submittedName>
        <fullName evidence="5">Ppx/GppA family phosphatase</fullName>
    </submittedName>
</protein>
<dbReference type="Pfam" id="PF21447">
    <property type="entry name" value="Ppx-GppA_III"/>
    <property type="match status" value="1"/>
</dbReference>
<evidence type="ECO:0000313" key="5">
    <source>
        <dbReference type="EMBL" id="MBT9283238.1"/>
    </source>
</evidence>
<evidence type="ECO:0000259" key="4">
    <source>
        <dbReference type="Pfam" id="PF21447"/>
    </source>
</evidence>
<comment type="caution">
    <text evidence="5">The sequence shown here is derived from an EMBL/GenBank/DDBJ whole genome shotgun (WGS) entry which is preliminary data.</text>
</comment>
<dbReference type="InterPro" id="IPR043129">
    <property type="entry name" value="ATPase_NBD"/>
</dbReference>
<comment type="similarity">
    <text evidence="1">Belongs to the GppA/Ppx family.</text>
</comment>
<evidence type="ECO:0000256" key="1">
    <source>
        <dbReference type="ARBA" id="ARBA00007125"/>
    </source>
</evidence>
<dbReference type="Gene3D" id="3.30.420.40">
    <property type="match status" value="1"/>
</dbReference>
<dbReference type="SUPFAM" id="SSF109604">
    <property type="entry name" value="HD-domain/PDEase-like"/>
    <property type="match status" value="1"/>
</dbReference>
<dbReference type="Gene3D" id="3.30.420.150">
    <property type="entry name" value="Exopolyphosphatase. Domain 2"/>
    <property type="match status" value="1"/>
</dbReference>
<dbReference type="GO" id="GO:0006357">
    <property type="term" value="P:regulation of transcription by RNA polymerase II"/>
    <property type="evidence" value="ECO:0007669"/>
    <property type="project" value="TreeGrafter"/>
</dbReference>
<dbReference type="InterPro" id="IPR048950">
    <property type="entry name" value="Ppx_GppA_C"/>
</dbReference>